<sequence length="156" mass="17386">MTSWRPAQKIVVKALALIRRGDAVLAVEITNDDGTVKGVRPLGGGVEFGERWQDALSREFMEELGAEIHVSGDPVVLENIYAHHGDRGHEIVFLSEARFADEALYDQAVFEFLESDETFATARWFNLADLDAAGLDLYPTGLKEHLEREEGSRSLK</sequence>
<gene>
    <name evidence="4" type="ORF">IG617_09545</name>
</gene>
<dbReference type="PROSITE" id="PS51462">
    <property type="entry name" value="NUDIX"/>
    <property type="match status" value="1"/>
</dbReference>
<evidence type="ECO:0000256" key="1">
    <source>
        <dbReference type="ARBA" id="ARBA00001946"/>
    </source>
</evidence>
<dbReference type="PROSITE" id="PS00893">
    <property type="entry name" value="NUDIX_BOX"/>
    <property type="match status" value="1"/>
</dbReference>
<dbReference type="RefSeq" id="WP_192108979.1">
    <property type="nucleotide sequence ID" value="NZ_JACYXJ010000003.1"/>
</dbReference>
<dbReference type="CDD" id="cd04688">
    <property type="entry name" value="NUDIX_Hydrolase"/>
    <property type="match status" value="1"/>
</dbReference>
<dbReference type="InterPro" id="IPR015797">
    <property type="entry name" value="NUDIX_hydrolase-like_dom_sf"/>
</dbReference>
<organism evidence="4 5">
    <name type="scientific">Roseibium polysiphoniae</name>
    <dbReference type="NCBI Taxonomy" id="2571221"/>
    <lineage>
        <taxon>Bacteria</taxon>
        <taxon>Pseudomonadati</taxon>
        <taxon>Pseudomonadota</taxon>
        <taxon>Alphaproteobacteria</taxon>
        <taxon>Hyphomicrobiales</taxon>
        <taxon>Stappiaceae</taxon>
        <taxon>Roseibium</taxon>
    </lineage>
</organism>
<dbReference type="SUPFAM" id="SSF55811">
    <property type="entry name" value="Nudix"/>
    <property type="match status" value="1"/>
</dbReference>
<dbReference type="InterPro" id="IPR020084">
    <property type="entry name" value="NUDIX_hydrolase_CS"/>
</dbReference>
<accession>A0ABR9C9D7</accession>
<comment type="cofactor">
    <cofactor evidence="1">
        <name>Mg(2+)</name>
        <dbReference type="ChEBI" id="CHEBI:18420"/>
    </cofactor>
</comment>
<dbReference type="Gene3D" id="3.90.79.10">
    <property type="entry name" value="Nucleoside Triphosphate Pyrophosphohydrolase"/>
    <property type="match status" value="1"/>
</dbReference>
<evidence type="ECO:0000256" key="2">
    <source>
        <dbReference type="ARBA" id="ARBA00022801"/>
    </source>
</evidence>
<evidence type="ECO:0000259" key="3">
    <source>
        <dbReference type="PROSITE" id="PS51462"/>
    </source>
</evidence>
<comment type="caution">
    <text evidence="4">The sequence shown here is derived from an EMBL/GenBank/DDBJ whole genome shotgun (WGS) entry which is preliminary data.</text>
</comment>
<keyword evidence="2" id="KW-0378">Hydrolase</keyword>
<keyword evidence="5" id="KW-1185">Reference proteome</keyword>
<dbReference type="InterPro" id="IPR000086">
    <property type="entry name" value="NUDIX_hydrolase_dom"/>
</dbReference>
<protein>
    <submittedName>
        <fullName evidence="4">NUDIX domain-containing protein</fullName>
    </submittedName>
</protein>
<reference evidence="4 5" key="1">
    <citation type="submission" date="2020-09" db="EMBL/GenBank/DDBJ databases">
        <title>The genome sequence of type strain Labrenzia polysiphoniae KACC 19711.</title>
        <authorList>
            <person name="Liu Y."/>
        </authorList>
    </citation>
    <scope>NUCLEOTIDE SEQUENCE [LARGE SCALE GENOMIC DNA]</scope>
    <source>
        <strain evidence="4 5">KACC 19711</strain>
    </source>
</reference>
<dbReference type="EMBL" id="JACYXJ010000003">
    <property type="protein sequence ID" value="MBD8876528.1"/>
    <property type="molecule type" value="Genomic_DNA"/>
</dbReference>
<dbReference type="Proteomes" id="UP000615687">
    <property type="component" value="Unassembled WGS sequence"/>
</dbReference>
<evidence type="ECO:0000313" key="5">
    <source>
        <dbReference type="Proteomes" id="UP000615687"/>
    </source>
</evidence>
<name>A0ABR9C9D7_9HYPH</name>
<dbReference type="Pfam" id="PF00293">
    <property type="entry name" value="NUDIX"/>
    <property type="match status" value="1"/>
</dbReference>
<proteinExistence type="predicted"/>
<evidence type="ECO:0000313" key="4">
    <source>
        <dbReference type="EMBL" id="MBD8876528.1"/>
    </source>
</evidence>
<feature type="domain" description="Nudix hydrolase" evidence="3">
    <location>
        <begin position="3"/>
        <end position="148"/>
    </location>
</feature>